<dbReference type="InterPro" id="IPR044976">
    <property type="entry name" value="FIPS5/FIPS3-like"/>
</dbReference>
<feature type="region of interest" description="Disordered" evidence="5">
    <location>
        <begin position="582"/>
        <end position="604"/>
    </location>
</feature>
<feature type="region of interest" description="Disordered" evidence="5">
    <location>
        <begin position="521"/>
        <end position="545"/>
    </location>
</feature>
<gene>
    <name evidence="7" type="ORF">ILEXP_LOCUS37942</name>
</gene>
<dbReference type="AlphaFoldDB" id="A0ABC8TGM8"/>
<keyword evidence="4" id="KW-0539">Nucleus</keyword>
<feature type="compositionally biased region" description="Low complexity" evidence="5">
    <location>
        <begin position="62"/>
        <end position="75"/>
    </location>
</feature>
<evidence type="ECO:0000259" key="6">
    <source>
        <dbReference type="Pfam" id="PF05182"/>
    </source>
</evidence>
<comment type="subcellular location">
    <subcellularLocation>
        <location evidence="1">Nucleus</location>
    </subcellularLocation>
</comment>
<evidence type="ECO:0000256" key="3">
    <source>
        <dbReference type="ARBA" id="ARBA00022664"/>
    </source>
</evidence>
<dbReference type="PANTHER" id="PTHR36884">
    <property type="entry name" value="FIP1[III]-LIKE PROTEIN"/>
    <property type="match status" value="1"/>
</dbReference>
<feature type="region of interest" description="Disordered" evidence="5">
    <location>
        <begin position="641"/>
        <end position="683"/>
    </location>
</feature>
<dbReference type="GO" id="GO:0005634">
    <property type="term" value="C:nucleus"/>
    <property type="evidence" value="ECO:0007669"/>
    <property type="project" value="UniProtKB-SubCell"/>
</dbReference>
<feature type="compositionally biased region" description="Polar residues" evidence="5">
    <location>
        <begin position="521"/>
        <end position="531"/>
    </location>
</feature>
<feature type="region of interest" description="Disordered" evidence="5">
    <location>
        <begin position="381"/>
        <end position="400"/>
    </location>
</feature>
<feature type="region of interest" description="Disordered" evidence="5">
    <location>
        <begin position="253"/>
        <end position="277"/>
    </location>
</feature>
<evidence type="ECO:0000256" key="4">
    <source>
        <dbReference type="ARBA" id="ARBA00023242"/>
    </source>
</evidence>
<feature type="compositionally biased region" description="Low complexity" evidence="5">
    <location>
        <begin position="29"/>
        <end position="39"/>
    </location>
</feature>
<dbReference type="InterPro" id="IPR007854">
    <property type="entry name" value="Fip1_dom"/>
</dbReference>
<comment type="similarity">
    <text evidence="2">Belongs to the FIP1 family.</text>
</comment>
<dbReference type="PANTHER" id="PTHR36884:SF1">
    <property type="entry name" value="FIP1[V]-LIKE PROTEIN"/>
    <property type="match status" value="1"/>
</dbReference>
<accession>A0ABC8TGM8</accession>
<feature type="compositionally biased region" description="Polar residues" evidence="5">
    <location>
        <begin position="76"/>
        <end position="85"/>
    </location>
</feature>
<feature type="compositionally biased region" description="Basic and acidic residues" evidence="5">
    <location>
        <begin position="102"/>
        <end position="118"/>
    </location>
</feature>
<feature type="domain" description="Pre-mRNA polyadenylation factor Fip1" evidence="6">
    <location>
        <begin position="436"/>
        <end position="478"/>
    </location>
</feature>
<reference evidence="7 8" key="1">
    <citation type="submission" date="2024-02" db="EMBL/GenBank/DDBJ databases">
        <authorList>
            <person name="Vignale AGUSTIN F."/>
            <person name="Sosa J E."/>
            <person name="Modenutti C."/>
        </authorList>
    </citation>
    <scope>NUCLEOTIDE SEQUENCE [LARGE SCALE GENOMIC DNA]</scope>
</reference>
<sequence length="706" mass="77718">MEDDDDEFGDLYTDVLRPFATSFSSQVPAQTQATTTTSSLDRPIDHDNIQGNDEEILFGARNSNSNPSFNPFISSQQNQQENLSFEPNKLGGLGQSGPSIDKTSDSDRNLKEDKKEEGLAGIGINWAESDSKTRVLERSEDVELQDRAFRVSNFMDEENIDVVVEERDDKDDLLVEKDEKLKGRSEDLENLLGRIDKTEKFGGDNEIGEMATESMIPEVSIPGISGTVDNRAEGNLEDDWDSDSEDDLQIVLNDNNHGPLGMERIGGGGDDDDEDEDGEPLVIVADSDNLNHQPMVEEQDWGEETAQTGDGERKELGDAAKVNGVIAMAPKIGYSNHGYHPFHSQFKYVRPGAAPMPGAAPLGPGGAPGQVRPPVNVGPITGRGRADWRPTGIRSASPMQKGFHPGYGMPLWGNNAGRGFSSGLDFTLPSHKTIFEVDIDSFEEKPWKLQGIDVSDFFNFGLNEESWKEYCKQLEQFRLEATMQSKIRVYEGGRTEQEFDPDLPPELAAAAGIHDVASENANLGKTDTGQSDFAKGSARMRPPLPTGRAIQVESGYGERLPSIDTRPARVRDSDAIIEIVLQDSTDGDSYPGNDIAENDPSREDFRGGDEIEDEILQENAKHFNGSPRGYDGRKRELLGRRAPFMNPDDDNITDGDGMMPPHSEALSKHRSDSRGNAIGYPDRNFGIPHDERYEIMMDGVSVDFLA</sequence>
<evidence type="ECO:0000313" key="7">
    <source>
        <dbReference type="EMBL" id="CAK9168548.1"/>
    </source>
</evidence>
<evidence type="ECO:0000256" key="1">
    <source>
        <dbReference type="ARBA" id="ARBA00004123"/>
    </source>
</evidence>
<keyword evidence="8" id="KW-1185">Reference proteome</keyword>
<dbReference type="Pfam" id="PF05182">
    <property type="entry name" value="Fip1"/>
    <property type="match status" value="1"/>
</dbReference>
<dbReference type="GO" id="GO:0006397">
    <property type="term" value="P:mRNA processing"/>
    <property type="evidence" value="ECO:0007669"/>
    <property type="project" value="UniProtKB-KW"/>
</dbReference>
<name>A0ABC8TGM8_9AQUA</name>
<organism evidence="7 8">
    <name type="scientific">Ilex paraguariensis</name>
    <name type="common">yerba mate</name>
    <dbReference type="NCBI Taxonomy" id="185542"/>
    <lineage>
        <taxon>Eukaryota</taxon>
        <taxon>Viridiplantae</taxon>
        <taxon>Streptophyta</taxon>
        <taxon>Embryophyta</taxon>
        <taxon>Tracheophyta</taxon>
        <taxon>Spermatophyta</taxon>
        <taxon>Magnoliopsida</taxon>
        <taxon>eudicotyledons</taxon>
        <taxon>Gunneridae</taxon>
        <taxon>Pentapetalae</taxon>
        <taxon>asterids</taxon>
        <taxon>campanulids</taxon>
        <taxon>Aquifoliales</taxon>
        <taxon>Aquifoliaceae</taxon>
        <taxon>Ilex</taxon>
    </lineage>
</organism>
<protein>
    <recommendedName>
        <fullName evidence="6">Pre-mRNA polyadenylation factor Fip1 domain-containing protein</fullName>
    </recommendedName>
</protein>
<dbReference type="Proteomes" id="UP001642360">
    <property type="component" value="Unassembled WGS sequence"/>
</dbReference>
<feature type="region of interest" description="Disordered" evidence="5">
    <location>
        <begin position="21"/>
        <end position="118"/>
    </location>
</feature>
<dbReference type="EMBL" id="CAUOFW020005091">
    <property type="protein sequence ID" value="CAK9168548.1"/>
    <property type="molecule type" value="Genomic_DNA"/>
</dbReference>
<evidence type="ECO:0000313" key="8">
    <source>
        <dbReference type="Proteomes" id="UP001642360"/>
    </source>
</evidence>
<comment type="caution">
    <text evidence="7">The sequence shown here is derived from an EMBL/GenBank/DDBJ whole genome shotgun (WGS) entry which is preliminary data.</text>
</comment>
<keyword evidence="3" id="KW-0507">mRNA processing</keyword>
<proteinExistence type="inferred from homology"/>
<evidence type="ECO:0000256" key="5">
    <source>
        <dbReference type="SAM" id="MobiDB-lite"/>
    </source>
</evidence>
<evidence type="ECO:0000256" key="2">
    <source>
        <dbReference type="ARBA" id="ARBA00007459"/>
    </source>
</evidence>